<name>A0A154BQ62_ANASB</name>
<proteinExistence type="predicted"/>
<evidence type="ECO:0000313" key="2">
    <source>
        <dbReference type="Proteomes" id="UP000076268"/>
    </source>
</evidence>
<reference evidence="1 2" key="1">
    <citation type="submission" date="2016-02" db="EMBL/GenBank/DDBJ databases">
        <title>Anaerosporomusa subterraneum gen. nov., sp. nov., a spore-forming obligate anaerobe isolated from saprolite.</title>
        <authorList>
            <person name="Choi J.K."/>
            <person name="Shah M."/>
            <person name="Yee N."/>
        </authorList>
    </citation>
    <scope>NUCLEOTIDE SEQUENCE [LARGE SCALE GENOMIC DNA]</scope>
    <source>
        <strain evidence="1 2">RU4</strain>
    </source>
</reference>
<organism evidence="1 2">
    <name type="scientific">Anaerosporomusa subterranea</name>
    <dbReference type="NCBI Taxonomy" id="1794912"/>
    <lineage>
        <taxon>Bacteria</taxon>
        <taxon>Bacillati</taxon>
        <taxon>Bacillota</taxon>
        <taxon>Negativicutes</taxon>
        <taxon>Acetonemataceae</taxon>
        <taxon>Anaerosporomusa</taxon>
    </lineage>
</organism>
<gene>
    <name evidence="1" type="ORF">AXX12_10560</name>
</gene>
<dbReference type="EMBL" id="LSGP01000020">
    <property type="protein sequence ID" value="KYZ75648.1"/>
    <property type="molecule type" value="Genomic_DNA"/>
</dbReference>
<sequence length="87" mass="9760">MGNCLLEAILYEWGADLSDYVDKMLLNMGKYGSTMMLRDTVPPDIVPMEVVVFLFGPNRLGDLGDKIIKGDEILCRERKLNPLKLVG</sequence>
<protein>
    <submittedName>
        <fullName evidence="1">Uncharacterized protein</fullName>
    </submittedName>
</protein>
<dbReference type="AlphaFoldDB" id="A0A154BQ62"/>
<accession>A0A154BQ62</accession>
<comment type="caution">
    <text evidence="1">The sequence shown here is derived from an EMBL/GenBank/DDBJ whole genome shotgun (WGS) entry which is preliminary data.</text>
</comment>
<dbReference type="STRING" id="1794912.AXX12_10560"/>
<dbReference type="Proteomes" id="UP000076268">
    <property type="component" value="Unassembled WGS sequence"/>
</dbReference>
<evidence type="ECO:0000313" key="1">
    <source>
        <dbReference type="EMBL" id="KYZ75648.1"/>
    </source>
</evidence>
<keyword evidence="2" id="KW-1185">Reference proteome</keyword>